<gene>
    <name evidence="1" type="ORF">RIF25_15385</name>
</gene>
<name>A0AAE4JZJ1_9CYAN</name>
<sequence length="50" mass="5641">MIDASLWRAGLARVKQGWLDDVVVANKYGHPQKFTGLVLASLSIELRRLF</sequence>
<dbReference type="EMBL" id="JAVMIP010000023">
    <property type="protein sequence ID" value="MDS3862184.1"/>
    <property type="molecule type" value="Genomic_DNA"/>
</dbReference>
<protein>
    <submittedName>
        <fullName evidence="1">Uncharacterized protein</fullName>
    </submittedName>
</protein>
<accession>A0AAE4JZJ1</accession>
<organism evidence="1 2">
    <name type="scientific">Pseudocalidococcus azoricus BACA0444</name>
    <dbReference type="NCBI Taxonomy" id="2918990"/>
    <lineage>
        <taxon>Bacteria</taxon>
        <taxon>Bacillati</taxon>
        <taxon>Cyanobacteriota</taxon>
        <taxon>Cyanophyceae</taxon>
        <taxon>Acaryochloridales</taxon>
        <taxon>Thermosynechococcaceae</taxon>
        <taxon>Pseudocalidococcus</taxon>
        <taxon>Pseudocalidococcus azoricus</taxon>
    </lineage>
</organism>
<evidence type="ECO:0000313" key="1">
    <source>
        <dbReference type="EMBL" id="MDS3862184.1"/>
    </source>
</evidence>
<keyword evidence="2" id="KW-1185">Reference proteome</keyword>
<dbReference type="AlphaFoldDB" id="A0AAE4JZJ1"/>
<dbReference type="Proteomes" id="UP001268256">
    <property type="component" value="Unassembled WGS sequence"/>
</dbReference>
<dbReference type="RefSeq" id="WP_322879396.1">
    <property type="nucleotide sequence ID" value="NZ_JAVMIP010000023.1"/>
</dbReference>
<comment type="caution">
    <text evidence="1">The sequence shown here is derived from an EMBL/GenBank/DDBJ whole genome shotgun (WGS) entry which is preliminary data.</text>
</comment>
<evidence type="ECO:0000313" key="2">
    <source>
        <dbReference type="Proteomes" id="UP001268256"/>
    </source>
</evidence>
<reference evidence="2" key="1">
    <citation type="submission" date="2023-07" db="EMBL/GenBank/DDBJ databases">
        <authorList>
            <person name="Luz R."/>
            <person name="Cordeiro R."/>
            <person name="Fonseca A."/>
            <person name="Goncalves V."/>
        </authorList>
    </citation>
    <scope>NUCLEOTIDE SEQUENCE [LARGE SCALE GENOMIC DNA]</scope>
    <source>
        <strain evidence="2">BACA0444</strain>
    </source>
</reference>
<proteinExistence type="predicted"/>